<dbReference type="STRING" id="6669.E9HLM0"/>
<gene>
    <name evidence="3" type="ORF">DAPPUDRAFT_302026</name>
</gene>
<dbReference type="PANTHER" id="PTHR12706:SF30">
    <property type="entry name" value="PROTEIN STRAWBERRY NOTCH-RELATED"/>
    <property type="match status" value="1"/>
</dbReference>
<dbReference type="GO" id="GO:0042393">
    <property type="term" value="F:histone binding"/>
    <property type="evidence" value="ECO:0000318"/>
    <property type="project" value="GO_Central"/>
</dbReference>
<evidence type="ECO:0000259" key="2">
    <source>
        <dbReference type="Pfam" id="PF25373"/>
    </source>
</evidence>
<dbReference type="Pfam" id="PF25373">
    <property type="entry name" value="SBNO"/>
    <property type="match status" value="1"/>
</dbReference>
<dbReference type="PANTHER" id="PTHR12706">
    <property type="entry name" value="STRAWBERRY NOTCH-RELATED"/>
    <property type="match status" value="1"/>
</dbReference>
<dbReference type="AlphaFoldDB" id="E9HLM0"/>
<dbReference type="InterPro" id="IPR057332">
    <property type="entry name" value="SBNO_a/b_dom"/>
</dbReference>
<dbReference type="HOGENOM" id="CLU_000212_5_1_1"/>
<feature type="domain" description="SBNO alpha/beta" evidence="2">
    <location>
        <begin position="415"/>
        <end position="538"/>
    </location>
</feature>
<dbReference type="GO" id="GO:0005634">
    <property type="term" value="C:nucleus"/>
    <property type="evidence" value="ECO:0000318"/>
    <property type="project" value="GO_Central"/>
</dbReference>
<dbReference type="InterPro" id="IPR026937">
    <property type="entry name" value="SBNO_Helicase_C_dom"/>
</dbReference>
<dbReference type="InParanoid" id="E9HLM0"/>
<dbReference type="InterPro" id="IPR026741">
    <property type="entry name" value="SNO"/>
</dbReference>
<dbReference type="Pfam" id="PF13871">
    <property type="entry name" value="Helicase_C_4"/>
    <property type="match status" value="1"/>
</dbReference>
<dbReference type="GO" id="GO:0031490">
    <property type="term" value="F:chromatin DNA binding"/>
    <property type="evidence" value="ECO:0000318"/>
    <property type="project" value="GO_Central"/>
</dbReference>
<dbReference type="OMA" id="CKSKSHA"/>
<dbReference type="EMBL" id="GL732679">
    <property type="protein sequence ID" value="EFX67393.1"/>
    <property type="molecule type" value="Genomic_DNA"/>
</dbReference>
<evidence type="ECO:0000313" key="3">
    <source>
        <dbReference type="EMBL" id="EFX67393.1"/>
    </source>
</evidence>
<dbReference type="OrthoDB" id="421838at2759"/>
<name>E9HLM0_DAPPU</name>
<proteinExistence type="predicted"/>
<evidence type="ECO:0000313" key="4">
    <source>
        <dbReference type="Proteomes" id="UP000000305"/>
    </source>
</evidence>
<dbReference type="PhylomeDB" id="E9HLM0"/>
<dbReference type="eggNOG" id="KOG1513">
    <property type="taxonomic scope" value="Eukaryota"/>
</dbReference>
<dbReference type="KEGG" id="dpx:DAPPUDRAFT_302026"/>
<reference evidence="3 4" key="1">
    <citation type="journal article" date="2011" name="Science">
        <title>The ecoresponsive genome of Daphnia pulex.</title>
        <authorList>
            <person name="Colbourne J.K."/>
            <person name="Pfrender M.E."/>
            <person name="Gilbert D."/>
            <person name="Thomas W.K."/>
            <person name="Tucker A."/>
            <person name="Oakley T.H."/>
            <person name="Tokishita S."/>
            <person name="Aerts A."/>
            <person name="Arnold G.J."/>
            <person name="Basu M.K."/>
            <person name="Bauer D.J."/>
            <person name="Caceres C.E."/>
            <person name="Carmel L."/>
            <person name="Casola C."/>
            <person name="Choi J.H."/>
            <person name="Detter J.C."/>
            <person name="Dong Q."/>
            <person name="Dusheyko S."/>
            <person name="Eads B.D."/>
            <person name="Frohlich T."/>
            <person name="Geiler-Samerotte K.A."/>
            <person name="Gerlach D."/>
            <person name="Hatcher P."/>
            <person name="Jogdeo S."/>
            <person name="Krijgsveld J."/>
            <person name="Kriventseva E.V."/>
            <person name="Kultz D."/>
            <person name="Laforsch C."/>
            <person name="Lindquist E."/>
            <person name="Lopez J."/>
            <person name="Manak J.R."/>
            <person name="Muller J."/>
            <person name="Pangilinan J."/>
            <person name="Patwardhan R.P."/>
            <person name="Pitluck S."/>
            <person name="Pritham E.J."/>
            <person name="Rechtsteiner A."/>
            <person name="Rho M."/>
            <person name="Rogozin I.B."/>
            <person name="Sakarya O."/>
            <person name="Salamov A."/>
            <person name="Schaack S."/>
            <person name="Shapiro H."/>
            <person name="Shiga Y."/>
            <person name="Skalitzky C."/>
            <person name="Smith Z."/>
            <person name="Souvorov A."/>
            <person name="Sung W."/>
            <person name="Tang Z."/>
            <person name="Tsuchiya D."/>
            <person name="Tu H."/>
            <person name="Vos H."/>
            <person name="Wang M."/>
            <person name="Wolf Y.I."/>
            <person name="Yamagata H."/>
            <person name="Yamada T."/>
            <person name="Ye Y."/>
            <person name="Shaw J.R."/>
            <person name="Andrews J."/>
            <person name="Crease T.J."/>
            <person name="Tang H."/>
            <person name="Lucas S.M."/>
            <person name="Robertson H.M."/>
            <person name="Bork P."/>
            <person name="Koonin E.V."/>
            <person name="Zdobnov E.M."/>
            <person name="Grigoriev I.V."/>
            <person name="Lynch M."/>
            <person name="Boore J.L."/>
        </authorList>
    </citation>
    <scope>NUCLEOTIDE SEQUENCE [LARGE SCALE GENOMIC DNA]</scope>
</reference>
<protein>
    <submittedName>
        <fullName evidence="3">Uncharacterized protein</fullName>
    </submittedName>
</protein>
<keyword evidence="4" id="KW-1185">Reference proteome</keyword>
<dbReference type="GO" id="GO:0006355">
    <property type="term" value="P:regulation of DNA-templated transcription"/>
    <property type="evidence" value="ECO:0000318"/>
    <property type="project" value="GO_Central"/>
</dbReference>
<dbReference type="Proteomes" id="UP000000305">
    <property type="component" value="Unassembled WGS sequence"/>
</dbReference>
<organism evidence="3 4">
    <name type="scientific">Daphnia pulex</name>
    <name type="common">Water flea</name>
    <dbReference type="NCBI Taxonomy" id="6669"/>
    <lineage>
        <taxon>Eukaryota</taxon>
        <taxon>Metazoa</taxon>
        <taxon>Ecdysozoa</taxon>
        <taxon>Arthropoda</taxon>
        <taxon>Crustacea</taxon>
        <taxon>Branchiopoda</taxon>
        <taxon>Diplostraca</taxon>
        <taxon>Cladocera</taxon>
        <taxon>Anomopoda</taxon>
        <taxon>Daphniidae</taxon>
        <taxon>Daphnia</taxon>
    </lineage>
</organism>
<feature type="domain" description="Strawberry notch helicase C" evidence="1">
    <location>
        <begin position="168"/>
        <end position="376"/>
    </location>
</feature>
<evidence type="ECO:0000259" key="1">
    <source>
        <dbReference type="Pfam" id="PF13871"/>
    </source>
</evidence>
<accession>E9HLM0</accession>
<sequence length="605" mass="68231">MHAVRIAKEAVKNGKCVVIGVQLTGEANTLEQMEKEGGGLSDFVSTTKNILLSLVNRHFSVPGYYDGTVGGKRKPYYEVDGKFKRKKSESTEYYDASDLESEEWNEDAKNDRESLPSIRNQLFALIEKLGALLPRNWMDYLINELGGPQNVAEISNREARVVQKDNGQADRRVINQRRRVYILLQCPSSADLAIHQFGCVHRSNQVTAPEFIILFSELAGERRFASIVAKHLEHFGATNSGDRHVIEPVDPSEFSIDDQHGWLALESTMRSILGYKEPVVPPPADYLGDFCKGLHYNNISEALFSVGLIKNCAFGSDWAPNAFPPPYNTHLPKFLNRILGVPVELQTRLYKYFTDTLSMTIHYAKTRSDFSAMGIVDIGEGKYNHRTKLQIFTTDIATGSAAKIELHRFEFDWGMSWETAQEKWNSITGANEGFYLSNEFLNGKCGVSLIEKSDIPVSADRCDQKEFLYKVFRPNTGLQMMSQSLADRKKKLRKVTPVDARQYWDDLYFASQTDCYHSYWYGRCAKKAMGLECRKGLRLQTYNILCGPVLSIWKDVETIVLNANGTMQVACVHVGGKRTVGLIIPTICESSISNLLTKHCGRGKF</sequence>